<accession>A0A225D9C0</accession>
<protein>
    <submittedName>
        <fullName evidence="2">Uncharacterized protein</fullName>
    </submittedName>
</protein>
<proteinExistence type="predicted"/>
<dbReference type="Proteomes" id="UP000214646">
    <property type="component" value="Unassembled WGS sequence"/>
</dbReference>
<reference evidence="3" key="1">
    <citation type="submission" date="2017-06" db="EMBL/GenBank/DDBJ databases">
        <title>Genome analysis of Fimbriiglobus ruber SP5, the first member of the order Planctomycetales with confirmed chitinolytic capability.</title>
        <authorList>
            <person name="Ravin N.V."/>
            <person name="Rakitin A.L."/>
            <person name="Ivanova A.A."/>
            <person name="Beletsky A.V."/>
            <person name="Kulichevskaya I.S."/>
            <person name="Mardanov A.V."/>
            <person name="Dedysh S.N."/>
        </authorList>
    </citation>
    <scope>NUCLEOTIDE SEQUENCE [LARGE SCALE GENOMIC DNA]</scope>
    <source>
        <strain evidence="3">SP5</strain>
    </source>
</reference>
<dbReference type="EMBL" id="NIDE01000014">
    <property type="protein sequence ID" value="OWK38052.1"/>
    <property type="molecule type" value="Genomic_DNA"/>
</dbReference>
<organism evidence="2 3">
    <name type="scientific">Fimbriiglobus ruber</name>
    <dbReference type="NCBI Taxonomy" id="1908690"/>
    <lineage>
        <taxon>Bacteria</taxon>
        <taxon>Pseudomonadati</taxon>
        <taxon>Planctomycetota</taxon>
        <taxon>Planctomycetia</taxon>
        <taxon>Gemmatales</taxon>
        <taxon>Gemmataceae</taxon>
        <taxon>Fimbriiglobus</taxon>
    </lineage>
</organism>
<gene>
    <name evidence="2" type="ORF">FRUB_07172</name>
</gene>
<name>A0A225D9C0_9BACT</name>
<feature type="compositionally biased region" description="Low complexity" evidence="1">
    <location>
        <begin position="30"/>
        <end position="40"/>
    </location>
</feature>
<comment type="caution">
    <text evidence="2">The sequence shown here is derived from an EMBL/GenBank/DDBJ whole genome shotgun (WGS) entry which is preliminary data.</text>
</comment>
<feature type="region of interest" description="Disordered" evidence="1">
    <location>
        <begin position="1"/>
        <end position="47"/>
    </location>
</feature>
<keyword evidence="3" id="KW-1185">Reference proteome</keyword>
<sequence length="47" mass="4700">MVFSDIGLPSESGNTTPGGTGDVTALTAHTSSQTTPTSSQVAPENYS</sequence>
<dbReference type="AlphaFoldDB" id="A0A225D9C0"/>
<evidence type="ECO:0000313" key="3">
    <source>
        <dbReference type="Proteomes" id="UP000214646"/>
    </source>
</evidence>
<evidence type="ECO:0000313" key="2">
    <source>
        <dbReference type="EMBL" id="OWK38052.1"/>
    </source>
</evidence>
<evidence type="ECO:0000256" key="1">
    <source>
        <dbReference type="SAM" id="MobiDB-lite"/>
    </source>
</evidence>